<keyword evidence="3 14" id="KW-0813">Transport</keyword>
<evidence type="ECO:0000256" key="2">
    <source>
        <dbReference type="ARBA" id="ARBA00009810"/>
    </source>
</evidence>
<dbReference type="CDD" id="cd01347">
    <property type="entry name" value="ligand_gated_channel"/>
    <property type="match status" value="1"/>
</dbReference>
<comment type="similarity">
    <text evidence="2 14 15">Belongs to the TonB-dependent receptor family.</text>
</comment>
<dbReference type="InterPro" id="IPR037066">
    <property type="entry name" value="Plug_dom_sf"/>
</dbReference>
<dbReference type="NCBIfam" id="TIGR01783">
    <property type="entry name" value="TonB-siderophor"/>
    <property type="match status" value="1"/>
</dbReference>
<dbReference type="Gene3D" id="2.40.170.20">
    <property type="entry name" value="TonB-dependent receptor, beta-barrel domain"/>
    <property type="match status" value="1"/>
</dbReference>
<sequence length="776" mass="82305">MRNPNSAGVVSRPRRALSAAAVAGLAGLGLAHAAAAADVDAAASVATAPAASADNNEVAGVRIDAKRVADPSSSKFTAPLVDTPKSVTVIPSRIIEQTAATSLTDILRTSPGITFGAGEGGQPLADRPFIRGSSSANNIFVDGVRDSGGQTREIFNLEQVEVVKGPDSAYSGRGSGGGSINLSSKTPKADSFARGAVGVGTDEYVRATADLNYAINDSVAVRLNVLGTQGNTPGRKSVDFSRWGVAPSLAVGLNSDTQLTLSYYHLDTDQTPDYGIPLMSKTTEPRTASGILAVDRRSFYGVKSRDYQKTKSDIATFAIDHKIDDDLNVRQVVRYSKSLNDYIVTNPGDGGAAQFVQGQWWMKRGTKTRWNPTKTIAAVTDVHGKKMFGGLEHSFDVGVELSREENLNAAYSTFTTSGAACPTGFTIAAATLTSLGAGDCTLVYKPDDKAAWTGVINRAPAARNVSKTAAIYGFDTIKFGDKILLNLGLRHDSYDSQGYDVATTQANGVFTSVTYTPRKGSWEFTNYQVGLVYKPTTSSSVYASYGTSSTPPGISAGDQNSNTSTGTGNLATVQLEPEDSESFELGAKANVFNDMLALSAAAFKTTRKNAQIQIDANTYAQVGEVEVKGFELGFSGNVTPKWQVFGGYTYMDSELVRGAYTSVNQGDPLANTPKHSFSSFTTYRVTRAISLGGGAYYVSKSFGGNQGGAGGGTNKIYAPSYWRYDAFASWAVNDKVDLQLNVQNLTDERYIVRTNGVHHADPAPGRQAILTFNVKY</sequence>
<proteinExistence type="inferred from homology"/>
<dbReference type="InterPro" id="IPR000531">
    <property type="entry name" value="Beta-barrel_TonB"/>
</dbReference>
<feature type="chain" id="PRO_5046093411" evidence="16">
    <location>
        <begin position="37"/>
        <end position="776"/>
    </location>
</feature>
<evidence type="ECO:0000256" key="4">
    <source>
        <dbReference type="ARBA" id="ARBA00022452"/>
    </source>
</evidence>
<dbReference type="Gene3D" id="2.170.130.10">
    <property type="entry name" value="TonB-dependent receptor, plug domain"/>
    <property type="match status" value="1"/>
</dbReference>
<organism evidence="19 20">
    <name type="scientific">Caulobacter segnis</name>
    <dbReference type="NCBI Taxonomy" id="88688"/>
    <lineage>
        <taxon>Bacteria</taxon>
        <taxon>Pseudomonadati</taxon>
        <taxon>Pseudomonadota</taxon>
        <taxon>Alphaproteobacteria</taxon>
        <taxon>Caulobacterales</taxon>
        <taxon>Caulobacteraceae</taxon>
        <taxon>Caulobacter</taxon>
    </lineage>
</organism>
<dbReference type="InterPro" id="IPR010105">
    <property type="entry name" value="TonB_sidphr_rcpt"/>
</dbReference>
<evidence type="ECO:0000256" key="11">
    <source>
        <dbReference type="ARBA" id="ARBA00023136"/>
    </source>
</evidence>
<keyword evidence="12 19" id="KW-0675">Receptor</keyword>
<evidence type="ECO:0000259" key="18">
    <source>
        <dbReference type="Pfam" id="PF07715"/>
    </source>
</evidence>
<dbReference type="InterPro" id="IPR012910">
    <property type="entry name" value="Plug_dom"/>
</dbReference>
<evidence type="ECO:0000256" key="16">
    <source>
        <dbReference type="SAM" id="SignalP"/>
    </source>
</evidence>
<accession>A0ABY4ZTG9</accession>
<evidence type="ECO:0000256" key="1">
    <source>
        <dbReference type="ARBA" id="ARBA00004571"/>
    </source>
</evidence>
<keyword evidence="11 14" id="KW-0472">Membrane</keyword>
<evidence type="ECO:0000313" key="20">
    <source>
        <dbReference type="Proteomes" id="UP001057520"/>
    </source>
</evidence>
<evidence type="ECO:0000313" key="19">
    <source>
        <dbReference type="EMBL" id="USQ95929.1"/>
    </source>
</evidence>
<dbReference type="InterPro" id="IPR039426">
    <property type="entry name" value="TonB-dep_rcpt-like"/>
</dbReference>
<keyword evidence="20" id="KW-1185">Reference proteome</keyword>
<evidence type="ECO:0000256" key="9">
    <source>
        <dbReference type="ARBA" id="ARBA00023065"/>
    </source>
</evidence>
<dbReference type="EMBL" id="CP096040">
    <property type="protein sequence ID" value="USQ95929.1"/>
    <property type="molecule type" value="Genomic_DNA"/>
</dbReference>
<keyword evidence="8" id="KW-0408">Iron</keyword>
<keyword evidence="6 14" id="KW-0812">Transmembrane</keyword>
<evidence type="ECO:0000256" key="8">
    <source>
        <dbReference type="ARBA" id="ARBA00023004"/>
    </source>
</evidence>
<keyword evidence="5" id="KW-0410">Iron transport</keyword>
<name>A0ABY4ZTG9_9CAUL</name>
<protein>
    <submittedName>
        <fullName evidence="19">TonB-dependent siderophore receptor</fullName>
    </submittedName>
</protein>
<keyword evidence="13 14" id="KW-0998">Cell outer membrane</keyword>
<comment type="subcellular location">
    <subcellularLocation>
        <location evidence="1 14">Cell outer membrane</location>
        <topology evidence="1 14">Multi-pass membrane protein</topology>
    </subcellularLocation>
</comment>
<evidence type="ECO:0000256" key="5">
    <source>
        <dbReference type="ARBA" id="ARBA00022496"/>
    </source>
</evidence>
<dbReference type="Proteomes" id="UP001057520">
    <property type="component" value="Chromosome"/>
</dbReference>
<evidence type="ECO:0000256" key="13">
    <source>
        <dbReference type="ARBA" id="ARBA00023237"/>
    </source>
</evidence>
<dbReference type="Pfam" id="PF00593">
    <property type="entry name" value="TonB_dep_Rec_b-barrel"/>
    <property type="match status" value="1"/>
</dbReference>
<evidence type="ECO:0000256" key="7">
    <source>
        <dbReference type="ARBA" id="ARBA00022729"/>
    </source>
</evidence>
<evidence type="ECO:0000256" key="15">
    <source>
        <dbReference type="RuleBase" id="RU003357"/>
    </source>
</evidence>
<feature type="domain" description="TonB-dependent receptor plug" evidence="18">
    <location>
        <begin position="80"/>
        <end position="178"/>
    </location>
</feature>
<dbReference type="PROSITE" id="PS52016">
    <property type="entry name" value="TONB_DEPENDENT_REC_3"/>
    <property type="match status" value="1"/>
</dbReference>
<evidence type="ECO:0000259" key="17">
    <source>
        <dbReference type="Pfam" id="PF00593"/>
    </source>
</evidence>
<keyword evidence="9" id="KW-0406">Ion transport</keyword>
<keyword evidence="4 14" id="KW-1134">Transmembrane beta strand</keyword>
<reference evidence="19 20" key="1">
    <citation type="submission" date="2022-04" db="EMBL/GenBank/DDBJ databases">
        <title>Genome sequence of soybean root-associated Caulobacter segnis RL271.</title>
        <authorList>
            <person name="Longley R."/>
            <person name="Bonito G."/>
            <person name="Trigodet F."/>
            <person name="Crosson S."/>
            <person name="Fiebig A."/>
        </authorList>
    </citation>
    <scope>NUCLEOTIDE SEQUENCE [LARGE SCALE GENOMIC DNA]</scope>
    <source>
        <strain evidence="19 20">RL271</strain>
    </source>
</reference>
<feature type="signal peptide" evidence="16">
    <location>
        <begin position="1"/>
        <end position="36"/>
    </location>
</feature>
<dbReference type="SUPFAM" id="SSF56935">
    <property type="entry name" value="Porins"/>
    <property type="match status" value="1"/>
</dbReference>
<dbReference type="PANTHER" id="PTHR32552:SF89">
    <property type="entry name" value="CATECHOLATE SIDEROPHORE RECEPTOR FIU"/>
    <property type="match status" value="1"/>
</dbReference>
<evidence type="ECO:0000256" key="6">
    <source>
        <dbReference type="ARBA" id="ARBA00022692"/>
    </source>
</evidence>
<evidence type="ECO:0000256" key="10">
    <source>
        <dbReference type="ARBA" id="ARBA00023077"/>
    </source>
</evidence>
<feature type="domain" description="TonB-dependent receptor-like beta-barrel" evidence="17">
    <location>
        <begin position="251"/>
        <end position="745"/>
    </location>
</feature>
<evidence type="ECO:0000256" key="12">
    <source>
        <dbReference type="ARBA" id="ARBA00023170"/>
    </source>
</evidence>
<keyword evidence="10 15" id="KW-0798">TonB box</keyword>
<dbReference type="PANTHER" id="PTHR32552">
    <property type="entry name" value="FERRICHROME IRON RECEPTOR-RELATED"/>
    <property type="match status" value="1"/>
</dbReference>
<evidence type="ECO:0000256" key="3">
    <source>
        <dbReference type="ARBA" id="ARBA00022448"/>
    </source>
</evidence>
<dbReference type="InterPro" id="IPR036942">
    <property type="entry name" value="Beta-barrel_TonB_sf"/>
</dbReference>
<keyword evidence="7 16" id="KW-0732">Signal</keyword>
<dbReference type="Pfam" id="PF07715">
    <property type="entry name" value="Plug"/>
    <property type="match status" value="1"/>
</dbReference>
<gene>
    <name evidence="19" type="ORF">MZV50_25900</name>
</gene>
<evidence type="ECO:0000256" key="14">
    <source>
        <dbReference type="PROSITE-ProRule" id="PRU01360"/>
    </source>
</evidence>